<dbReference type="CDD" id="cd00051">
    <property type="entry name" value="EFh"/>
    <property type="match status" value="2"/>
</dbReference>
<dbReference type="EMBL" id="JABCRI010001343">
    <property type="protein sequence ID" value="KAF8364682.1"/>
    <property type="molecule type" value="Genomic_DNA"/>
</dbReference>
<sequence>MRLKGLPSIGRIFVVPPILWEGTGNEADIARPALARPLFEHYDTKRLRAHHTAKSSPLHRLVGLQYVPSPAGRRHGKSKHAEPKPPLDVLSLRCPSLNCLRLRRIFDVFDKNGDAMITIDELSQALDLLGLEAEASELDSTVQKDSDLSEAFNVFDEDGDGFISAKELQVVLGKLGLQEGREIARVQQMICSVDRNHDGRVDFLEFKDMMQSVLVRSSERTTQPNLPRSIGSSDCSTYLPRPADAMEKANTRSLSHPSTSFRLRCPSLNCLRLRRIFDVFDKNGDAMITIDELSQALDLLGLEAEASELDSTVQSYIKKGNTGLEFDDFVALHQSLGDTYFGCDADADATVVSQEDSDLSEAFNVFDEDGDGFISAKELQVVLGKLGLQEGREIARVQQMICSVDRNHDGRVDFLEFKDMMQSVLVRSS</sequence>
<keyword evidence="1" id="KW-0479">Metal-binding</keyword>
<evidence type="ECO:0000256" key="1">
    <source>
        <dbReference type="ARBA" id="ARBA00022723"/>
    </source>
</evidence>
<accession>A0A835CYS9</accession>
<dbReference type="AlphaFoldDB" id="A0A835CYS9"/>
<dbReference type="SUPFAM" id="SSF47473">
    <property type="entry name" value="EF-hand"/>
    <property type="match status" value="2"/>
</dbReference>
<dbReference type="InterPro" id="IPR018247">
    <property type="entry name" value="EF_Hand_1_Ca_BS"/>
</dbReference>
<evidence type="ECO:0000256" key="3">
    <source>
        <dbReference type="ARBA" id="ARBA00022837"/>
    </source>
</evidence>
<dbReference type="PROSITE" id="PS00018">
    <property type="entry name" value="EF_HAND_1"/>
    <property type="match status" value="4"/>
</dbReference>
<evidence type="ECO:0000313" key="7">
    <source>
        <dbReference type="Proteomes" id="UP000655225"/>
    </source>
</evidence>
<dbReference type="InterPro" id="IPR011992">
    <property type="entry name" value="EF-hand-dom_pair"/>
</dbReference>
<protein>
    <recommendedName>
        <fullName evidence="5">EF-hand domain-containing protein</fullName>
    </recommendedName>
</protein>
<keyword evidence="7" id="KW-1185">Reference proteome</keyword>
<evidence type="ECO:0000259" key="5">
    <source>
        <dbReference type="PROSITE" id="PS50222"/>
    </source>
</evidence>
<gene>
    <name evidence="6" type="ORF">HHK36_033362</name>
</gene>
<comment type="caution">
    <text evidence="6">The sequence shown here is derived from an EMBL/GenBank/DDBJ whole genome shotgun (WGS) entry which is preliminary data.</text>
</comment>
<dbReference type="Proteomes" id="UP000655225">
    <property type="component" value="Unassembled WGS sequence"/>
</dbReference>
<evidence type="ECO:0000256" key="4">
    <source>
        <dbReference type="SAM" id="MobiDB-lite"/>
    </source>
</evidence>
<name>A0A835CYS9_TETSI</name>
<dbReference type="GO" id="GO:0043226">
    <property type="term" value="C:organelle"/>
    <property type="evidence" value="ECO:0007669"/>
    <property type="project" value="UniProtKB-ARBA"/>
</dbReference>
<evidence type="ECO:0000313" key="6">
    <source>
        <dbReference type="EMBL" id="KAF8364682.1"/>
    </source>
</evidence>
<feature type="domain" description="EF-hand" evidence="5">
    <location>
        <begin position="268"/>
        <end position="303"/>
    </location>
</feature>
<dbReference type="FunFam" id="1.10.238.10:FF:000178">
    <property type="entry name" value="Calmodulin-2 A"/>
    <property type="match status" value="1"/>
</dbReference>
<dbReference type="SMART" id="SM00054">
    <property type="entry name" value="EFh"/>
    <property type="match status" value="6"/>
</dbReference>
<feature type="compositionally biased region" description="Polar residues" evidence="4">
    <location>
        <begin position="220"/>
        <end position="236"/>
    </location>
</feature>
<feature type="domain" description="EF-hand" evidence="5">
    <location>
        <begin position="354"/>
        <end position="389"/>
    </location>
</feature>
<keyword evidence="3" id="KW-0106">Calcium</keyword>
<dbReference type="FunFam" id="1.10.238.10:FF:000001">
    <property type="entry name" value="Calmodulin 1"/>
    <property type="match status" value="1"/>
</dbReference>
<reference evidence="6 7" key="1">
    <citation type="submission" date="2020-04" db="EMBL/GenBank/DDBJ databases">
        <title>Plant Genome Project.</title>
        <authorList>
            <person name="Zhang R.-G."/>
        </authorList>
    </citation>
    <scope>NUCLEOTIDE SEQUENCE [LARGE SCALE GENOMIC DNA]</scope>
    <source>
        <strain evidence="6">YNK0</strain>
        <tissue evidence="6">Leaf</tissue>
    </source>
</reference>
<dbReference type="Pfam" id="PF13499">
    <property type="entry name" value="EF-hand_7"/>
    <property type="match status" value="2"/>
</dbReference>
<keyword evidence="2" id="KW-0677">Repeat</keyword>
<feature type="region of interest" description="Disordered" evidence="4">
    <location>
        <begin position="217"/>
        <end position="237"/>
    </location>
</feature>
<dbReference type="PANTHER" id="PTHR10891">
    <property type="entry name" value="EF-HAND CALCIUM-BINDING DOMAIN CONTAINING PROTEIN"/>
    <property type="match status" value="1"/>
</dbReference>
<dbReference type="OMA" id="GDAMITI"/>
<feature type="domain" description="EF-hand" evidence="5">
    <location>
        <begin position="181"/>
        <end position="216"/>
    </location>
</feature>
<dbReference type="InterPro" id="IPR039647">
    <property type="entry name" value="EF_hand_pair_protein_CML-like"/>
</dbReference>
<organism evidence="6 7">
    <name type="scientific">Tetracentron sinense</name>
    <name type="common">Spur-leaf</name>
    <dbReference type="NCBI Taxonomy" id="13715"/>
    <lineage>
        <taxon>Eukaryota</taxon>
        <taxon>Viridiplantae</taxon>
        <taxon>Streptophyta</taxon>
        <taxon>Embryophyta</taxon>
        <taxon>Tracheophyta</taxon>
        <taxon>Spermatophyta</taxon>
        <taxon>Magnoliopsida</taxon>
        <taxon>Trochodendrales</taxon>
        <taxon>Trochodendraceae</taxon>
        <taxon>Tetracentron</taxon>
    </lineage>
</organism>
<feature type="domain" description="EF-hand" evidence="5">
    <location>
        <begin position="392"/>
        <end position="427"/>
    </location>
</feature>
<dbReference type="OrthoDB" id="26525at2759"/>
<dbReference type="GO" id="GO:0005509">
    <property type="term" value="F:calcium ion binding"/>
    <property type="evidence" value="ECO:0007669"/>
    <property type="project" value="InterPro"/>
</dbReference>
<dbReference type="Pfam" id="PF13405">
    <property type="entry name" value="EF-hand_6"/>
    <property type="match status" value="2"/>
</dbReference>
<dbReference type="InterPro" id="IPR002048">
    <property type="entry name" value="EF_hand_dom"/>
</dbReference>
<proteinExistence type="predicted"/>
<feature type="domain" description="EF-hand" evidence="5">
    <location>
        <begin position="143"/>
        <end position="178"/>
    </location>
</feature>
<evidence type="ECO:0000256" key="2">
    <source>
        <dbReference type="ARBA" id="ARBA00022737"/>
    </source>
</evidence>
<dbReference type="PROSITE" id="PS50222">
    <property type="entry name" value="EF_HAND_2"/>
    <property type="match status" value="6"/>
</dbReference>
<dbReference type="Gene3D" id="1.10.238.10">
    <property type="entry name" value="EF-hand"/>
    <property type="match status" value="6"/>
</dbReference>
<feature type="domain" description="EF-hand" evidence="5">
    <location>
        <begin position="97"/>
        <end position="132"/>
    </location>
</feature>